<reference evidence="3" key="1">
    <citation type="submission" date="2021-06" db="EMBL/GenBank/DDBJ databases">
        <title>Parelaphostrongylus tenuis whole genome reference sequence.</title>
        <authorList>
            <person name="Garwood T.J."/>
            <person name="Larsen P.A."/>
            <person name="Fountain-Jones N.M."/>
            <person name="Garbe J.R."/>
            <person name="Macchietto M.G."/>
            <person name="Kania S.A."/>
            <person name="Gerhold R.W."/>
            <person name="Richards J.E."/>
            <person name="Wolf T.M."/>
        </authorList>
    </citation>
    <scope>NUCLEOTIDE SEQUENCE</scope>
    <source>
        <strain evidence="3">MNPRO001-30</strain>
        <tissue evidence="3">Meninges</tissue>
    </source>
</reference>
<evidence type="ECO:0000313" key="3">
    <source>
        <dbReference type="EMBL" id="KAJ1368724.1"/>
    </source>
</evidence>
<keyword evidence="1" id="KW-0175">Coiled coil</keyword>
<organism evidence="3 4">
    <name type="scientific">Parelaphostrongylus tenuis</name>
    <name type="common">Meningeal worm</name>
    <dbReference type="NCBI Taxonomy" id="148309"/>
    <lineage>
        <taxon>Eukaryota</taxon>
        <taxon>Metazoa</taxon>
        <taxon>Ecdysozoa</taxon>
        <taxon>Nematoda</taxon>
        <taxon>Chromadorea</taxon>
        <taxon>Rhabditida</taxon>
        <taxon>Rhabditina</taxon>
        <taxon>Rhabditomorpha</taxon>
        <taxon>Strongyloidea</taxon>
        <taxon>Metastrongylidae</taxon>
        <taxon>Parelaphostrongylus</taxon>
    </lineage>
</organism>
<proteinExistence type="predicted"/>
<feature type="coiled-coil region" evidence="1">
    <location>
        <begin position="72"/>
        <end position="106"/>
    </location>
</feature>
<keyword evidence="4" id="KW-1185">Reference proteome</keyword>
<evidence type="ECO:0000256" key="1">
    <source>
        <dbReference type="SAM" id="Coils"/>
    </source>
</evidence>
<dbReference type="AlphaFoldDB" id="A0AAD5R3C4"/>
<feature type="non-terminal residue" evidence="3">
    <location>
        <position position="1"/>
    </location>
</feature>
<name>A0AAD5R3C4_PARTN</name>
<feature type="region of interest" description="Disordered" evidence="2">
    <location>
        <begin position="1"/>
        <end position="21"/>
    </location>
</feature>
<gene>
    <name evidence="3" type="primary">MYO-5_3</name>
    <name evidence="3" type="ORF">KIN20_029983</name>
</gene>
<feature type="compositionally biased region" description="Polar residues" evidence="2">
    <location>
        <begin position="121"/>
        <end position="133"/>
    </location>
</feature>
<feature type="compositionally biased region" description="Basic and acidic residues" evidence="2">
    <location>
        <begin position="1"/>
        <end position="14"/>
    </location>
</feature>
<feature type="region of interest" description="Disordered" evidence="2">
    <location>
        <begin position="121"/>
        <end position="143"/>
    </location>
</feature>
<evidence type="ECO:0000313" key="4">
    <source>
        <dbReference type="Proteomes" id="UP001196413"/>
    </source>
</evidence>
<accession>A0AAD5R3C4</accession>
<sequence length="143" mass="15986">CHELEAELEAEKSTTRRSSVKISATKTVAVENYNFRLMKTKNHRSEHSILLRSCNRKSGRNKRQVEDAETLAAQNLAKYRQLQHALEDAEERAAAAENAMAKMRLKSRSGSYKPLVHSISSTAVNAKSNSSSRGRLLDDGVEE</sequence>
<evidence type="ECO:0000256" key="2">
    <source>
        <dbReference type="SAM" id="MobiDB-lite"/>
    </source>
</evidence>
<comment type="caution">
    <text evidence="3">The sequence shown here is derived from an EMBL/GenBank/DDBJ whole genome shotgun (WGS) entry which is preliminary data.</text>
</comment>
<dbReference type="EMBL" id="JAHQIW010006280">
    <property type="protein sequence ID" value="KAJ1368724.1"/>
    <property type="molecule type" value="Genomic_DNA"/>
</dbReference>
<protein>
    <submittedName>
        <fullName evidence="3">MYSc</fullName>
    </submittedName>
</protein>
<dbReference type="Proteomes" id="UP001196413">
    <property type="component" value="Unassembled WGS sequence"/>
</dbReference>